<evidence type="ECO:0000259" key="4">
    <source>
        <dbReference type="Pfam" id="PF16130"/>
    </source>
</evidence>
<reference evidence="5 6" key="1">
    <citation type="journal article" date="2013" name="Genome Announc.">
        <title>Complete genome sequence of Simiduia agarivorans SA1(T), a marine bacterium able to degrade a variety of polysaccharides.</title>
        <authorList>
            <person name="Lin S.Y."/>
            <person name="Shieh W.Y."/>
            <person name="Chen J.S."/>
            <person name="Tang S.L."/>
        </authorList>
    </citation>
    <scope>NUCLEOTIDE SEQUENCE [LARGE SCALE GENOMIC DNA]</scope>
    <source>
        <strain evidence="6">DSM 21679 / JCM 13881 / BCRC 17597 / SA1</strain>
    </source>
</reference>
<dbReference type="STRING" id="1117647.M5M_05765"/>
<keyword evidence="6" id="KW-1185">Reference proteome</keyword>
<evidence type="ECO:0000256" key="1">
    <source>
        <dbReference type="SAM" id="MobiDB-lite"/>
    </source>
</evidence>
<organism evidence="5 6">
    <name type="scientific">Simiduia agarivorans (strain DSM 21679 / JCM 13881 / BCRC 17597 / SA1)</name>
    <dbReference type="NCBI Taxonomy" id="1117647"/>
    <lineage>
        <taxon>Bacteria</taxon>
        <taxon>Pseudomonadati</taxon>
        <taxon>Pseudomonadota</taxon>
        <taxon>Gammaproteobacteria</taxon>
        <taxon>Cellvibrionales</taxon>
        <taxon>Cellvibrionaceae</taxon>
        <taxon>Simiduia</taxon>
    </lineage>
</organism>
<feature type="chain" id="PRO_5003879712" description="LruC domain-containing protein" evidence="2">
    <location>
        <begin position="26"/>
        <end position="540"/>
    </location>
</feature>
<dbReference type="HOGENOM" id="CLU_502416_0_0_6"/>
<evidence type="ECO:0000256" key="2">
    <source>
        <dbReference type="SAM" id="SignalP"/>
    </source>
</evidence>
<dbReference type="KEGG" id="saga:M5M_05765"/>
<dbReference type="EMBL" id="CP003746">
    <property type="protein sequence ID" value="AFU98356.2"/>
    <property type="molecule type" value="Genomic_DNA"/>
</dbReference>
<feature type="domain" description="DUF4842" evidence="4">
    <location>
        <begin position="327"/>
        <end position="530"/>
    </location>
</feature>
<keyword evidence="2" id="KW-0732">Signal</keyword>
<accession>K4KH73</accession>
<evidence type="ECO:0000313" key="5">
    <source>
        <dbReference type="EMBL" id="AFU98356.2"/>
    </source>
</evidence>
<gene>
    <name evidence="5" type="ordered locus">M5M_05765</name>
</gene>
<evidence type="ECO:0008006" key="7">
    <source>
        <dbReference type="Google" id="ProtNLM"/>
    </source>
</evidence>
<dbReference type="InterPro" id="IPR031025">
    <property type="entry name" value="LruC_dom"/>
</dbReference>
<evidence type="ECO:0000259" key="3">
    <source>
        <dbReference type="Pfam" id="PF13448"/>
    </source>
</evidence>
<sequence length="540" mass="60749">MKPTFNLTSTLAACALACGTHFASATEQENGQYLWTFLSGQPWPLGYNQNTGKPDNLIYARDQYPTEFFQRIQNALPESRVNEAFMTDDAGSNIVLKEEGEVFVTFLHEGAGYKNSFGYFVYDPENPPQTPADVREIIVFPNLSYPHLTNGHRLSLGRFPAGTHIGFFIAANGFWYDTGVKPNAVPYYYSLKNLNPDTQPIHKQHNVLLYDTEVQEVIIGFEDLPRAWGDNDFNDAVFSVKATPSTAIDPSNLVTMPEVNDKDADGVPDSEDEFPDNFRRAFSSYFPSANDVVTLAFEDNWPEKGDYDLNDLVVAAQQQTIYNADGAITGMRINGEILARGADHHNGFALRLMGIAPSALKDANLTIAGETFGKTAESGQSDLVLILWQDSHQFTGTGESGQCSHFNTVKDCAEFPTVPFTLDINFNDSPTSIAHSTLDYFIFRTNFRGREIHFANYAPTDKFDATQFGKFDDTSNANTGRFFRSADNLPWALQINSRWRYPREYIDVLWAYPAYEQWVESSGQDAVDWFLNSDRVHHYY</sequence>
<dbReference type="RefSeq" id="WP_016389243.1">
    <property type="nucleotide sequence ID" value="NC_018868.3"/>
</dbReference>
<dbReference type="eggNOG" id="COG3391">
    <property type="taxonomic scope" value="Bacteria"/>
</dbReference>
<feature type="region of interest" description="Disordered" evidence="1">
    <location>
        <begin position="251"/>
        <end position="271"/>
    </location>
</feature>
<dbReference type="Proteomes" id="UP000000466">
    <property type="component" value="Chromosome"/>
</dbReference>
<evidence type="ECO:0000313" key="6">
    <source>
        <dbReference type="Proteomes" id="UP000000466"/>
    </source>
</evidence>
<feature type="signal peptide" evidence="2">
    <location>
        <begin position="1"/>
        <end position="25"/>
    </location>
</feature>
<dbReference type="AlphaFoldDB" id="K4KH73"/>
<dbReference type="InterPro" id="IPR025193">
    <property type="entry name" value="DUF4114"/>
</dbReference>
<dbReference type="OrthoDB" id="1204817at2"/>
<dbReference type="InterPro" id="IPR032295">
    <property type="entry name" value="DUF4842"/>
</dbReference>
<feature type="domain" description="DUF4114" evidence="3">
    <location>
        <begin position="159"/>
        <end position="242"/>
    </location>
</feature>
<protein>
    <recommendedName>
        <fullName evidence="7">LruC domain-containing protein</fullName>
    </recommendedName>
</protein>
<dbReference type="Pfam" id="PF16130">
    <property type="entry name" value="DUF4842"/>
    <property type="match status" value="1"/>
</dbReference>
<name>K4KH73_SIMAS</name>
<dbReference type="NCBIfam" id="TIGR04456">
    <property type="entry name" value="LruC_dom"/>
    <property type="match status" value="1"/>
</dbReference>
<dbReference type="Pfam" id="PF13448">
    <property type="entry name" value="DUF4114"/>
    <property type="match status" value="1"/>
</dbReference>
<proteinExistence type="predicted"/>